<dbReference type="Proteomes" id="UP001265746">
    <property type="component" value="Unassembled WGS sequence"/>
</dbReference>
<dbReference type="InterPro" id="IPR000514">
    <property type="entry name" value="Glyco_hydro_39"/>
</dbReference>
<proteinExistence type="inferred from homology"/>
<evidence type="ECO:0000256" key="1">
    <source>
        <dbReference type="ARBA" id="ARBA00008875"/>
    </source>
</evidence>
<dbReference type="GO" id="GO:0005975">
    <property type="term" value="P:carbohydrate metabolic process"/>
    <property type="evidence" value="ECO:0007669"/>
    <property type="project" value="InterPro"/>
</dbReference>
<dbReference type="Pfam" id="PF01229">
    <property type="entry name" value="Glyco_hydro_39"/>
    <property type="match status" value="1"/>
</dbReference>
<dbReference type="EMBL" id="JAUJFL010000003">
    <property type="protein sequence ID" value="KAK2606754.1"/>
    <property type="molecule type" value="Genomic_DNA"/>
</dbReference>
<evidence type="ECO:0000256" key="2">
    <source>
        <dbReference type="ARBA" id="ARBA00022801"/>
    </source>
</evidence>
<dbReference type="InterPro" id="IPR017853">
    <property type="entry name" value="GH"/>
</dbReference>
<dbReference type="PANTHER" id="PTHR12631">
    <property type="entry name" value="ALPHA-L-IDURONIDASE"/>
    <property type="match status" value="1"/>
</dbReference>
<keyword evidence="7" id="KW-1185">Reference proteome</keyword>
<dbReference type="Gene3D" id="3.20.20.80">
    <property type="entry name" value="Glycosidases"/>
    <property type="match status" value="1"/>
</dbReference>
<sequence>MLKCIPALHDVPQIQDEEQRENLAAAAVILRQCEEMDQNEDSREGTDNFGPISSDHGVNFLDITKAILRTTTTSGSNGLTDAVGWLALRQEIYYAFSLGRSPQISLPYEQEKEASQVNKVILHTYQVAKWNYGDKTTQEWDRLRAQEKALETNCCSHFSPVLTRQADKSRGEVFPLVWYTSDGEVTATQHFILAKTVLTAENPHLEHNPDRGLSREAEHQTLGRWASINQFFGCDEPNFAYYPYGSALIKELGAIGQSQTYFRTHNLLTTGDSSKDLVGVPGLKWGSTDAYTEDTNGNPVYNFTIVDRIFDSYLAGNVKPYLQIGFMPLALASNPEPYFFEFDPAAGPDSIYTGWSHTPTDYEKWEQLVYQWAQHSVERYGLDEVNSWYWEVWNEPNIAYWNGTKEQFHELHDRAIAAVLRAVPTARVGGCEVAGGAAGSYLGDFLAHCASGTNYATGEIGTPLEFISFHAKGAPLWVNSTDSPNGGYVQMNISTQLRQIDEAFGVVASFPQYRSTPIVMGEYDPDGCAACTSQAYGYRNGLLYPAYTAASFMRAMSLATQRGVNLTGALTWAFEYEQTALLPNQTGFFDGFRVLSTHGIDKPVLNVHRMWGMMNGDMVSTNSSGQVSMDVVLNEGIRRGDTDVGAVATFDSSKESVYVFVWNYHDQDLDFPDSNVNIDIQDLPSAFLDSTAGLNLTHYRIDNDHSNSFSRWQAMGSPQAPSDEQYQELIQAGKLEALSQGETLLMPIDGKLSLGFSLPVRATSLLVLHNDKSASFV</sequence>
<comment type="similarity">
    <text evidence="1">Belongs to the glycosyl hydrolase 39 family.</text>
</comment>
<dbReference type="InterPro" id="IPR051923">
    <property type="entry name" value="Glycosyl_Hydrolase_39"/>
</dbReference>
<evidence type="ECO:0000256" key="3">
    <source>
        <dbReference type="ARBA" id="ARBA00023295"/>
    </source>
</evidence>
<reference evidence="6" key="1">
    <citation type="submission" date="2023-06" db="EMBL/GenBank/DDBJ databases">
        <authorList>
            <person name="Noh H."/>
        </authorList>
    </citation>
    <scope>NUCLEOTIDE SEQUENCE</scope>
    <source>
        <strain evidence="6">DUCC20226</strain>
    </source>
</reference>
<dbReference type="PANTHER" id="PTHR12631:SF8">
    <property type="entry name" value="ALPHA-L-IDURONIDASE"/>
    <property type="match status" value="1"/>
</dbReference>
<gene>
    <name evidence="6" type="ORF">N8I77_005485</name>
</gene>
<organism evidence="6 7">
    <name type="scientific">Phomopsis amygdali</name>
    <name type="common">Fusicoccum amygdali</name>
    <dbReference type="NCBI Taxonomy" id="1214568"/>
    <lineage>
        <taxon>Eukaryota</taxon>
        <taxon>Fungi</taxon>
        <taxon>Dikarya</taxon>
        <taxon>Ascomycota</taxon>
        <taxon>Pezizomycotina</taxon>
        <taxon>Sordariomycetes</taxon>
        <taxon>Sordariomycetidae</taxon>
        <taxon>Diaporthales</taxon>
        <taxon>Diaporthaceae</taxon>
        <taxon>Diaporthe</taxon>
    </lineage>
</organism>
<feature type="domain" description="Glycosyl hydrolases family 39 N-terminal catalytic" evidence="5">
    <location>
        <begin position="288"/>
        <end position="734"/>
    </location>
</feature>
<dbReference type="Gene3D" id="2.60.40.1500">
    <property type="entry name" value="Glycosyl hydrolase domain, family 39"/>
    <property type="match status" value="1"/>
</dbReference>
<accession>A0AAD9SFS6</accession>
<evidence type="ECO:0000259" key="5">
    <source>
        <dbReference type="Pfam" id="PF01229"/>
    </source>
</evidence>
<keyword evidence="2" id="KW-0378">Hydrolase</keyword>
<evidence type="ECO:0000256" key="4">
    <source>
        <dbReference type="PIRSR" id="PIRSR600514-1"/>
    </source>
</evidence>
<name>A0AAD9SFS6_PHOAM</name>
<dbReference type="GO" id="GO:0004553">
    <property type="term" value="F:hydrolase activity, hydrolyzing O-glycosyl compounds"/>
    <property type="evidence" value="ECO:0007669"/>
    <property type="project" value="InterPro"/>
</dbReference>
<protein>
    <recommendedName>
        <fullName evidence="5">Glycosyl hydrolases family 39 N-terminal catalytic domain-containing protein</fullName>
    </recommendedName>
</protein>
<dbReference type="AlphaFoldDB" id="A0AAD9SFS6"/>
<comment type="caution">
    <text evidence="6">The sequence shown here is derived from an EMBL/GenBank/DDBJ whole genome shotgun (WGS) entry which is preliminary data.</text>
</comment>
<dbReference type="SUPFAM" id="SSF51445">
    <property type="entry name" value="(Trans)glycosidases"/>
    <property type="match status" value="1"/>
</dbReference>
<feature type="active site" description="Proton donor" evidence="4">
    <location>
        <position position="395"/>
    </location>
</feature>
<dbReference type="InterPro" id="IPR049166">
    <property type="entry name" value="GH39_cat"/>
</dbReference>
<keyword evidence="3" id="KW-0326">Glycosidase</keyword>
<dbReference type="PRINTS" id="PR00745">
    <property type="entry name" value="GLHYDRLASE39"/>
</dbReference>
<dbReference type="SUPFAM" id="SSF51011">
    <property type="entry name" value="Glycosyl hydrolase domain"/>
    <property type="match status" value="1"/>
</dbReference>
<evidence type="ECO:0000313" key="6">
    <source>
        <dbReference type="EMBL" id="KAK2606754.1"/>
    </source>
</evidence>
<evidence type="ECO:0000313" key="7">
    <source>
        <dbReference type="Proteomes" id="UP001265746"/>
    </source>
</evidence>